<proteinExistence type="predicted"/>
<evidence type="ECO:0000259" key="3">
    <source>
        <dbReference type="Pfam" id="PF10615"/>
    </source>
</evidence>
<feature type="transmembrane region" description="Helical" evidence="2">
    <location>
        <begin position="199"/>
        <end position="216"/>
    </location>
</feature>
<keyword evidence="2" id="KW-0812">Transmembrane</keyword>
<organism evidence="4 5">
    <name type="scientific">Aspergillus homomorphus (strain CBS 101889)</name>
    <dbReference type="NCBI Taxonomy" id="1450537"/>
    <lineage>
        <taxon>Eukaryota</taxon>
        <taxon>Fungi</taxon>
        <taxon>Dikarya</taxon>
        <taxon>Ascomycota</taxon>
        <taxon>Pezizomycotina</taxon>
        <taxon>Eurotiomycetes</taxon>
        <taxon>Eurotiomycetidae</taxon>
        <taxon>Eurotiales</taxon>
        <taxon>Aspergillaceae</taxon>
        <taxon>Aspergillus</taxon>
        <taxon>Aspergillus subgen. Circumdati</taxon>
    </lineage>
</organism>
<protein>
    <submittedName>
        <fullName evidence="4">Putative integral membrane protein</fullName>
    </submittedName>
</protein>
<dbReference type="AlphaFoldDB" id="A0A395HQD4"/>
<dbReference type="OrthoDB" id="5553410at2759"/>
<dbReference type="PANTHER" id="PTHR37783">
    <property type="entry name" value="MEMBRANE PROTEIN, PUTATIVE (AFU_ORTHOLOGUE AFUA_1G04315)-RELATED"/>
    <property type="match status" value="1"/>
</dbReference>
<evidence type="ECO:0000256" key="1">
    <source>
        <dbReference type="SAM" id="MobiDB-lite"/>
    </source>
</evidence>
<dbReference type="VEuPathDB" id="FungiDB:BO97DRAFT_407363"/>
<dbReference type="GeneID" id="37199911"/>
<dbReference type="Gene3D" id="3.20.180.10">
    <property type="entry name" value="PNP-oxidase-like"/>
    <property type="match status" value="1"/>
</dbReference>
<evidence type="ECO:0000256" key="2">
    <source>
        <dbReference type="SAM" id="Phobius"/>
    </source>
</evidence>
<name>A0A395HQD4_ASPHC</name>
<sequence>MSPPQSQTTPSPSSSSKDSNGITFTINHMNTSHRDSLTYYLRVYNNVSPSEASTATLESITLQDLIIRTANANRYIVPFDPPLQSFSETRARLVAMHRDCLAQLGLSDTKITNYQFPSTPLEILIFLVCLSGLVAFTRREHFLPGGWVYEGLRLGSGWWWPRGFAAFCAMMQPFVLRFLVTVHAGEAAWLAYSRLRRHGVGFAGFVWWAWLVSTFVEGAQGFKRFDRLVASKEGEGKRK</sequence>
<feature type="transmembrane region" description="Helical" evidence="2">
    <location>
        <begin position="120"/>
        <end position="138"/>
    </location>
</feature>
<dbReference type="InterPro" id="IPR037119">
    <property type="entry name" value="Haem_oxidase_HugZ-like_sf"/>
</dbReference>
<dbReference type="InterPro" id="IPR019595">
    <property type="entry name" value="DUF2470"/>
</dbReference>
<evidence type="ECO:0000313" key="5">
    <source>
        <dbReference type="Proteomes" id="UP000248961"/>
    </source>
</evidence>
<feature type="transmembrane region" description="Helical" evidence="2">
    <location>
        <begin position="158"/>
        <end position="179"/>
    </location>
</feature>
<accession>A0A395HQD4</accession>
<dbReference type="Pfam" id="PF10615">
    <property type="entry name" value="DUF2470"/>
    <property type="match status" value="1"/>
</dbReference>
<dbReference type="RefSeq" id="XP_025548970.1">
    <property type="nucleotide sequence ID" value="XM_025695622.1"/>
</dbReference>
<feature type="region of interest" description="Disordered" evidence="1">
    <location>
        <begin position="1"/>
        <end position="22"/>
    </location>
</feature>
<keyword evidence="2" id="KW-0472">Membrane</keyword>
<keyword evidence="2" id="KW-1133">Transmembrane helix</keyword>
<dbReference type="Proteomes" id="UP000248961">
    <property type="component" value="Unassembled WGS sequence"/>
</dbReference>
<feature type="domain" description="DUF2470" evidence="3">
    <location>
        <begin position="25"/>
        <end position="96"/>
    </location>
</feature>
<keyword evidence="5" id="KW-1185">Reference proteome</keyword>
<feature type="compositionally biased region" description="Low complexity" evidence="1">
    <location>
        <begin position="1"/>
        <end position="16"/>
    </location>
</feature>
<evidence type="ECO:0000313" key="4">
    <source>
        <dbReference type="EMBL" id="RAL09816.1"/>
    </source>
</evidence>
<dbReference type="EMBL" id="KZ824300">
    <property type="protein sequence ID" value="RAL09816.1"/>
    <property type="molecule type" value="Genomic_DNA"/>
</dbReference>
<dbReference type="PANTHER" id="PTHR37783:SF1">
    <property type="entry name" value="MEMBRANE PROTEIN, PUTATIVE (AFU_ORTHOLOGUE AFUA_1G04315)-RELATED"/>
    <property type="match status" value="1"/>
</dbReference>
<gene>
    <name evidence="4" type="ORF">BO97DRAFT_407363</name>
</gene>
<reference evidence="4 5" key="1">
    <citation type="submission" date="2018-02" db="EMBL/GenBank/DDBJ databases">
        <title>The genomes of Aspergillus section Nigri reveals drivers in fungal speciation.</title>
        <authorList>
            <consortium name="DOE Joint Genome Institute"/>
            <person name="Vesth T.C."/>
            <person name="Nybo J."/>
            <person name="Theobald S."/>
            <person name="Brandl J."/>
            <person name="Frisvad J.C."/>
            <person name="Nielsen K.F."/>
            <person name="Lyhne E.K."/>
            <person name="Kogle M.E."/>
            <person name="Kuo A."/>
            <person name="Riley R."/>
            <person name="Clum A."/>
            <person name="Nolan M."/>
            <person name="Lipzen A."/>
            <person name="Salamov A."/>
            <person name="Henrissat B."/>
            <person name="Wiebenga A."/>
            <person name="De vries R.P."/>
            <person name="Grigoriev I.V."/>
            <person name="Mortensen U.H."/>
            <person name="Andersen M.R."/>
            <person name="Baker S.E."/>
        </authorList>
    </citation>
    <scope>NUCLEOTIDE SEQUENCE [LARGE SCALE GENOMIC DNA]</scope>
    <source>
        <strain evidence="4 5">CBS 101889</strain>
    </source>
</reference>